<gene>
    <name evidence="4" type="ORF">G8O29_13210</name>
</gene>
<feature type="domain" description="Flavodoxin-like fold" evidence="3">
    <location>
        <begin position="3"/>
        <end position="134"/>
    </location>
</feature>
<dbReference type="InterPro" id="IPR051545">
    <property type="entry name" value="NAD(P)H_dehydrogenase_qn"/>
</dbReference>
<dbReference type="RefSeq" id="WP_166403703.1">
    <property type="nucleotide sequence ID" value="NZ_JAANHS010000010.1"/>
</dbReference>
<organism evidence="4 5">
    <name type="scientific">Rhodobacter calidifons</name>
    <dbReference type="NCBI Taxonomy" id="2715277"/>
    <lineage>
        <taxon>Bacteria</taxon>
        <taxon>Pseudomonadati</taxon>
        <taxon>Pseudomonadota</taxon>
        <taxon>Alphaproteobacteria</taxon>
        <taxon>Rhodobacterales</taxon>
        <taxon>Rhodobacter group</taxon>
        <taxon>Rhodobacter</taxon>
    </lineage>
</organism>
<dbReference type="Pfam" id="PF02525">
    <property type="entry name" value="Flavodoxin_2"/>
    <property type="match status" value="1"/>
</dbReference>
<accession>A0ABX0G8R8</accession>
<keyword evidence="2" id="KW-0560">Oxidoreductase</keyword>
<name>A0ABX0G8R8_9RHOB</name>
<evidence type="ECO:0000259" key="3">
    <source>
        <dbReference type="Pfam" id="PF02525"/>
    </source>
</evidence>
<dbReference type="PANTHER" id="PTHR10204">
    <property type="entry name" value="NAD P H OXIDOREDUCTASE-RELATED"/>
    <property type="match status" value="1"/>
</dbReference>
<dbReference type="Proteomes" id="UP001515660">
    <property type="component" value="Unassembled WGS sequence"/>
</dbReference>
<proteinExistence type="inferred from homology"/>
<dbReference type="EMBL" id="JAANHS010000010">
    <property type="protein sequence ID" value="NHB77678.1"/>
    <property type="molecule type" value="Genomic_DNA"/>
</dbReference>
<dbReference type="PANTHER" id="PTHR10204:SF34">
    <property type="entry name" value="NAD(P)H DEHYDROGENASE [QUINONE] 1 ISOFORM 1"/>
    <property type="match status" value="1"/>
</dbReference>
<evidence type="ECO:0000256" key="2">
    <source>
        <dbReference type="ARBA" id="ARBA00023002"/>
    </source>
</evidence>
<evidence type="ECO:0000313" key="4">
    <source>
        <dbReference type="EMBL" id="NHB77678.1"/>
    </source>
</evidence>
<dbReference type="Gene3D" id="3.40.50.360">
    <property type="match status" value="1"/>
</dbReference>
<sequence length="202" mass="22931">MTRCLLIHAHPLPGSLNAHLAATVETLARAQGWQVTRRDLYDGFDPVLTAEERAGYYATPPVTLTDEKRELAEAQVLILVFPTWWSGFPAILKGWFDRVWTPAVAFDPAPDLGAMRPRLSNLQQVLAVTTMGAPRWIDWLVLRQPLRRALCRGIIRPCAPRARVRWLALYQAETVPAKRVQRFEARIAGEIKAMTRRLRCPD</sequence>
<evidence type="ECO:0000313" key="5">
    <source>
        <dbReference type="Proteomes" id="UP001515660"/>
    </source>
</evidence>
<dbReference type="InterPro" id="IPR029039">
    <property type="entry name" value="Flavoprotein-like_sf"/>
</dbReference>
<evidence type="ECO:0000256" key="1">
    <source>
        <dbReference type="ARBA" id="ARBA00006252"/>
    </source>
</evidence>
<dbReference type="SUPFAM" id="SSF52218">
    <property type="entry name" value="Flavoproteins"/>
    <property type="match status" value="1"/>
</dbReference>
<keyword evidence="5" id="KW-1185">Reference proteome</keyword>
<reference evidence="4 5" key="1">
    <citation type="journal article" date="2022" name="Microorganisms">
        <title>Genome Sequence and Characterization of a Xanthorhodopsin-Containing, Aerobic Anoxygenic Phototrophic Rhodobacter Species, Isolated from Mesophilic Conditions at Yellowstone National Park.</title>
        <authorList>
            <person name="Kyndt J.A."/>
            <person name="Robertson S."/>
            <person name="Shoffstall I.B."/>
            <person name="Ramaley R.F."/>
            <person name="Meyer T.E."/>
        </authorList>
    </citation>
    <scope>NUCLEOTIDE SEQUENCE [LARGE SCALE GENOMIC DNA]</scope>
    <source>
        <strain evidence="4 5">M37P</strain>
    </source>
</reference>
<comment type="caution">
    <text evidence="4">The sequence shown here is derived from an EMBL/GenBank/DDBJ whole genome shotgun (WGS) entry which is preliminary data.</text>
</comment>
<protein>
    <submittedName>
        <fullName evidence="4">NAD(P)H-dependent oxidoreductase</fullName>
    </submittedName>
</protein>
<comment type="similarity">
    <text evidence="1">Belongs to the NAD(P)H dehydrogenase (quinone) family.</text>
</comment>
<dbReference type="InterPro" id="IPR003680">
    <property type="entry name" value="Flavodoxin_fold"/>
</dbReference>